<dbReference type="AlphaFoldDB" id="H6NKB6"/>
<reference evidence="1 2" key="1">
    <citation type="journal article" date="2012" name="J. Bacteriol.">
        <title>Complete Genome Sequence of Paenibacillus mucilaginosus 3016, a Bacterium Functional as Microbial Fertilizer.</title>
        <authorList>
            <person name="Ma M."/>
            <person name="Wang Z."/>
            <person name="Li L."/>
            <person name="Jiang X."/>
            <person name="Guan D."/>
            <person name="Cao F."/>
            <person name="Chen H."/>
            <person name="Wang X."/>
            <person name="Shen D."/>
            <person name="Du B."/>
            <person name="Li J."/>
        </authorList>
    </citation>
    <scope>NUCLEOTIDE SEQUENCE [LARGE SCALE GENOMIC DNA]</scope>
    <source>
        <strain evidence="1 2">3016</strain>
    </source>
</reference>
<protein>
    <submittedName>
        <fullName evidence="1">Uncharacterized protein</fullName>
    </submittedName>
</protein>
<dbReference type="EMBL" id="CP003235">
    <property type="protein sequence ID" value="AFC31600.1"/>
    <property type="molecule type" value="Genomic_DNA"/>
</dbReference>
<dbReference type="Proteomes" id="UP000007523">
    <property type="component" value="Chromosome"/>
</dbReference>
<proteinExistence type="predicted"/>
<gene>
    <name evidence="1" type="ORF">PM3016_4864</name>
</gene>
<dbReference type="HOGENOM" id="CLU_2410465_0_0_9"/>
<organism evidence="1 2">
    <name type="scientific">Paenibacillus mucilaginosus 3016</name>
    <dbReference type="NCBI Taxonomy" id="1116391"/>
    <lineage>
        <taxon>Bacteria</taxon>
        <taxon>Bacillati</taxon>
        <taxon>Bacillota</taxon>
        <taxon>Bacilli</taxon>
        <taxon>Bacillales</taxon>
        <taxon>Paenibacillaceae</taxon>
        <taxon>Paenibacillus</taxon>
    </lineage>
</organism>
<name>H6NKB6_9BACL</name>
<dbReference type="KEGG" id="pmq:PM3016_4864"/>
<keyword evidence="2" id="KW-1185">Reference proteome</keyword>
<sequence length="92" mass="10185">MGSEIAGSELQVSKWRFADAKVRSCRSRDAGSYRLGSDLPEHVRTLEDQGNGGPAAARMSDIYPLIVGISTLKIWGNYPIIEERSMRYGIPK</sequence>
<evidence type="ECO:0000313" key="1">
    <source>
        <dbReference type="EMBL" id="AFC31600.1"/>
    </source>
</evidence>
<evidence type="ECO:0000313" key="2">
    <source>
        <dbReference type="Proteomes" id="UP000007523"/>
    </source>
</evidence>
<accession>H6NKB6</accession>